<proteinExistence type="predicted"/>
<comment type="caution">
    <text evidence="1">The sequence shown here is derived from an EMBL/GenBank/DDBJ whole genome shotgun (WGS) entry which is preliminary data.</text>
</comment>
<dbReference type="AlphaFoldDB" id="A0A7V3ZT76"/>
<reference evidence="1" key="1">
    <citation type="journal article" date="2020" name="mSystems">
        <title>Genome- and Community-Level Interaction Insights into Carbon Utilization and Element Cycling Functions of Hydrothermarchaeota in Hydrothermal Sediment.</title>
        <authorList>
            <person name="Zhou Z."/>
            <person name="Liu Y."/>
            <person name="Xu W."/>
            <person name="Pan J."/>
            <person name="Luo Z.H."/>
            <person name="Li M."/>
        </authorList>
    </citation>
    <scope>NUCLEOTIDE SEQUENCE [LARGE SCALE GENOMIC DNA]</scope>
    <source>
        <strain evidence="1">SpSt-695</strain>
    </source>
</reference>
<sequence>MIPNLVRLGRCKDIEIFLLGDDKRNLYLLCVDTKTFKREIQKIDKFARTLFDSFIEALYGIELPEDKNKQGGEK</sequence>
<gene>
    <name evidence="1" type="ORF">ENU72_01555</name>
</gene>
<protein>
    <submittedName>
        <fullName evidence="1">Uncharacterized protein</fullName>
    </submittedName>
</protein>
<organism evidence="1">
    <name type="scientific">candidate division WOR-3 bacterium</name>
    <dbReference type="NCBI Taxonomy" id="2052148"/>
    <lineage>
        <taxon>Bacteria</taxon>
        <taxon>Bacteria division WOR-3</taxon>
    </lineage>
</organism>
<evidence type="ECO:0000313" key="1">
    <source>
        <dbReference type="EMBL" id="HGK53693.1"/>
    </source>
</evidence>
<name>A0A7V3ZT76_UNCW3</name>
<dbReference type="EMBL" id="DTDP01000069">
    <property type="protein sequence ID" value="HGK53693.1"/>
    <property type="molecule type" value="Genomic_DNA"/>
</dbReference>
<accession>A0A7V3ZT76</accession>